<evidence type="ECO:0000313" key="2">
    <source>
        <dbReference type="Proteomes" id="UP001062846"/>
    </source>
</evidence>
<name>A0ACC0P9S7_RHOML</name>
<comment type="caution">
    <text evidence="1">The sequence shown here is derived from an EMBL/GenBank/DDBJ whole genome shotgun (WGS) entry which is preliminary data.</text>
</comment>
<dbReference type="EMBL" id="CM046391">
    <property type="protein sequence ID" value="KAI8561477.1"/>
    <property type="molecule type" value="Genomic_DNA"/>
</dbReference>
<protein>
    <submittedName>
        <fullName evidence="1">Uncharacterized protein</fullName>
    </submittedName>
</protein>
<dbReference type="Proteomes" id="UP001062846">
    <property type="component" value="Chromosome 4"/>
</dbReference>
<reference evidence="1" key="1">
    <citation type="submission" date="2022-02" db="EMBL/GenBank/DDBJ databases">
        <title>Plant Genome Project.</title>
        <authorList>
            <person name="Zhang R.-G."/>
        </authorList>
    </citation>
    <scope>NUCLEOTIDE SEQUENCE</scope>
    <source>
        <strain evidence="1">AT1</strain>
    </source>
</reference>
<sequence>MAVVCFPLQVMALVLFMCLISSKLSSWKCIGDFDYPCCLCGPGSVVNGAPHWFGHGITDIDVRYFLIVCFDVMEEKFKEVPTSTHDVESYFFKVDVLDGCLCAVDSRLEGHINVWVMKEYGVKESWTKLFVVPNVPLNVAGEFFFHYFDLLCLTKDGEAVLRLMLEASVKLAIYNPKHKTYKRIGIPQDWEWFDVSLCVESLVSPHGCKKAVLEGTANQMEMEEKVVTQLIPISCFSLFTHFAYVVCNWCVNTLLSVNARAPSPSG</sequence>
<organism evidence="1 2">
    <name type="scientific">Rhododendron molle</name>
    <name type="common">Chinese azalea</name>
    <name type="synonym">Azalea mollis</name>
    <dbReference type="NCBI Taxonomy" id="49168"/>
    <lineage>
        <taxon>Eukaryota</taxon>
        <taxon>Viridiplantae</taxon>
        <taxon>Streptophyta</taxon>
        <taxon>Embryophyta</taxon>
        <taxon>Tracheophyta</taxon>
        <taxon>Spermatophyta</taxon>
        <taxon>Magnoliopsida</taxon>
        <taxon>eudicotyledons</taxon>
        <taxon>Gunneridae</taxon>
        <taxon>Pentapetalae</taxon>
        <taxon>asterids</taxon>
        <taxon>Ericales</taxon>
        <taxon>Ericaceae</taxon>
        <taxon>Ericoideae</taxon>
        <taxon>Rhodoreae</taxon>
        <taxon>Rhododendron</taxon>
    </lineage>
</organism>
<gene>
    <name evidence="1" type="ORF">RHMOL_Rhmol04G0343000</name>
</gene>
<proteinExistence type="predicted"/>
<evidence type="ECO:0000313" key="1">
    <source>
        <dbReference type="EMBL" id="KAI8561477.1"/>
    </source>
</evidence>
<keyword evidence="2" id="KW-1185">Reference proteome</keyword>
<accession>A0ACC0P9S7</accession>